<feature type="region of interest" description="Disordered" evidence="1">
    <location>
        <begin position="1"/>
        <end position="20"/>
    </location>
</feature>
<evidence type="ECO:0000313" key="2">
    <source>
        <dbReference type="EMBL" id="GES13191.1"/>
    </source>
</evidence>
<proteinExistence type="predicted"/>
<gene>
    <name evidence="2" type="ORF">Amac_067880</name>
</gene>
<protein>
    <submittedName>
        <fullName evidence="2">Uncharacterized protein</fullName>
    </submittedName>
</protein>
<evidence type="ECO:0000313" key="3">
    <source>
        <dbReference type="Proteomes" id="UP000331127"/>
    </source>
</evidence>
<keyword evidence="3" id="KW-1185">Reference proteome</keyword>
<dbReference type="Proteomes" id="UP000331127">
    <property type="component" value="Unassembled WGS sequence"/>
</dbReference>
<dbReference type="EMBL" id="BLAE01000043">
    <property type="protein sequence ID" value="GES13191.1"/>
    <property type="molecule type" value="Genomic_DNA"/>
</dbReference>
<organism evidence="2 3">
    <name type="scientific">Acrocarpospora macrocephala</name>
    <dbReference type="NCBI Taxonomy" id="150177"/>
    <lineage>
        <taxon>Bacteria</taxon>
        <taxon>Bacillati</taxon>
        <taxon>Actinomycetota</taxon>
        <taxon>Actinomycetes</taxon>
        <taxon>Streptosporangiales</taxon>
        <taxon>Streptosporangiaceae</taxon>
        <taxon>Acrocarpospora</taxon>
    </lineage>
</organism>
<comment type="caution">
    <text evidence="2">The sequence shown here is derived from an EMBL/GenBank/DDBJ whole genome shotgun (WGS) entry which is preliminary data.</text>
</comment>
<reference evidence="2 3" key="1">
    <citation type="submission" date="2019-10" db="EMBL/GenBank/DDBJ databases">
        <title>Whole genome shotgun sequence of Acrocarpospora macrocephala NBRC 16266.</title>
        <authorList>
            <person name="Ichikawa N."/>
            <person name="Kimura A."/>
            <person name="Kitahashi Y."/>
            <person name="Komaki H."/>
            <person name="Oguchi A."/>
        </authorList>
    </citation>
    <scope>NUCLEOTIDE SEQUENCE [LARGE SCALE GENOMIC DNA]</scope>
    <source>
        <strain evidence="2 3">NBRC 16266</strain>
    </source>
</reference>
<dbReference type="AlphaFoldDB" id="A0A5M3X0Q1"/>
<sequence length="55" mass="6130">MEYQGRLPTDDRAGRPRAHGKQIKVSGFGSVRLAVDPSRQFIELSTHYQQGKAMG</sequence>
<name>A0A5M3X0Q1_9ACTN</name>
<accession>A0A5M3X0Q1</accession>
<evidence type="ECO:0000256" key="1">
    <source>
        <dbReference type="SAM" id="MobiDB-lite"/>
    </source>
</evidence>